<comment type="caution">
    <text evidence="5">The sequence shown here is derived from an EMBL/GenBank/DDBJ whole genome shotgun (WGS) entry which is preliminary data.</text>
</comment>
<reference evidence="5" key="1">
    <citation type="submission" date="2018-04" db="EMBL/GenBank/DDBJ databases">
        <title>Draft genome sequence of the Candidatus Spirobacillus cienkowskii, a pathogen of freshwater Daphnia species, reconstructed from hemolymph metagenomic reads.</title>
        <authorList>
            <person name="Bresciani L."/>
            <person name="Lemos L.N."/>
            <person name="Wale N."/>
            <person name="Lin J.Y."/>
            <person name="Fernandes G.R."/>
            <person name="Duffy M.A."/>
            <person name="Rodrigues J.M."/>
        </authorList>
    </citation>
    <scope>NUCLEOTIDE SEQUENCE [LARGE SCALE GENOMIC DNA]</scope>
    <source>
        <strain evidence="5">Binning01</strain>
    </source>
</reference>
<dbReference type="PANTHER" id="PTHR13184">
    <property type="entry name" value="37S RIBOSOMAL PROTEIN S22"/>
    <property type="match status" value="1"/>
</dbReference>
<dbReference type="Pfam" id="PF09243">
    <property type="entry name" value="Rsm22"/>
    <property type="match status" value="1"/>
</dbReference>
<dbReference type="PANTHER" id="PTHR13184:SF5">
    <property type="entry name" value="METHYLTRANSFERASE-LIKE PROTEIN 17, MITOCHONDRIAL"/>
    <property type="match status" value="1"/>
</dbReference>
<dbReference type="Gene3D" id="3.40.50.150">
    <property type="entry name" value="Vaccinia Virus protein VP39"/>
    <property type="match status" value="1"/>
</dbReference>
<dbReference type="CDD" id="cd02440">
    <property type="entry name" value="AdoMet_MTases"/>
    <property type="match status" value="1"/>
</dbReference>
<dbReference type="InterPro" id="IPR029063">
    <property type="entry name" value="SAM-dependent_MTases_sf"/>
</dbReference>
<keyword evidence="6" id="KW-1185">Reference proteome</keyword>
<dbReference type="GO" id="GO:0015935">
    <property type="term" value="C:small ribosomal subunit"/>
    <property type="evidence" value="ECO:0007669"/>
    <property type="project" value="TreeGrafter"/>
</dbReference>
<proteinExistence type="predicted"/>
<dbReference type="InterPro" id="IPR052571">
    <property type="entry name" value="Mt_RNA_Methyltransferase"/>
</dbReference>
<dbReference type="GO" id="GO:0046872">
    <property type="term" value="F:metal ion binding"/>
    <property type="evidence" value="ECO:0007669"/>
    <property type="project" value="UniProtKB-KW"/>
</dbReference>
<name>A0A369KU80_9BACT</name>
<evidence type="ECO:0000256" key="1">
    <source>
        <dbReference type="ARBA" id="ARBA00022723"/>
    </source>
</evidence>
<dbReference type="GO" id="GO:0003735">
    <property type="term" value="F:structural constituent of ribosome"/>
    <property type="evidence" value="ECO:0007669"/>
    <property type="project" value="TreeGrafter"/>
</dbReference>
<dbReference type="SUPFAM" id="SSF53335">
    <property type="entry name" value="S-adenosyl-L-methionine-dependent methyltransferases"/>
    <property type="match status" value="1"/>
</dbReference>
<dbReference type="AlphaFoldDB" id="A0A369KU80"/>
<keyword evidence="5" id="KW-0808">Transferase</keyword>
<dbReference type="EMBL" id="QOVW01000090">
    <property type="protein sequence ID" value="RDB35313.1"/>
    <property type="molecule type" value="Genomic_DNA"/>
</dbReference>
<keyword evidence="2" id="KW-0809">Transit peptide</keyword>
<evidence type="ECO:0000256" key="3">
    <source>
        <dbReference type="ARBA" id="ARBA00023004"/>
    </source>
</evidence>
<accession>A0A369KU80</accession>
<protein>
    <submittedName>
        <fullName evidence="5">Methyltransferase domain-containing protein</fullName>
    </submittedName>
</protein>
<evidence type="ECO:0000256" key="4">
    <source>
        <dbReference type="ARBA" id="ARBA00023014"/>
    </source>
</evidence>
<keyword evidence="1" id="KW-0479">Metal-binding</keyword>
<evidence type="ECO:0000313" key="6">
    <source>
        <dbReference type="Proteomes" id="UP000253934"/>
    </source>
</evidence>
<keyword evidence="3" id="KW-0408">Iron</keyword>
<dbReference type="GO" id="GO:0006412">
    <property type="term" value="P:translation"/>
    <property type="evidence" value="ECO:0007669"/>
    <property type="project" value="InterPro"/>
</dbReference>
<evidence type="ECO:0000256" key="2">
    <source>
        <dbReference type="ARBA" id="ARBA00022946"/>
    </source>
</evidence>
<organism evidence="5 6">
    <name type="scientific">Spirobacillus cienkowskii</name>
    <dbReference type="NCBI Taxonomy" id="495820"/>
    <lineage>
        <taxon>Bacteria</taxon>
        <taxon>Pseudomonadati</taxon>
        <taxon>Bdellovibrionota</taxon>
        <taxon>Oligoflexia</taxon>
        <taxon>Silvanigrellales</taxon>
        <taxon>Spirobacillus</taxon>
    </lineage>
</organism>
<keyword evidence="5" id="KW-0489">Methyltransferase</keyword>
<dbReference type="GO" id="GO:0032259">
    <property type="term" value="P:methylation"/>
    <property type="evidence" value="ECO:0007669"/>
    <property type="project" value="UniProtKB-KW"/>
</dbReference>
<sequence length="328" mass="37741">MSFYTYLQKFLEKELEFYSTKNIQFGYSNLSYKYRENRKEITESLSNAEERLSYLAARMPATFSAVSKVLQEIKGDFSPSITSVLDIGAGPGTAAWACYESINTIQKVSLIEKNKEMIELGKKLASEHEILQNATWIHKDLLNINSEIETADIVIASYSLNEIPENNYLSLLDFLWKKTNYYLIIIEPGTPLAFKKIHSARQWLIQQNAFLAAPCSHSTTCPAFINRDWCHFSALLQRSNLHKNLKKGEKGYEDEKFSYLIASKHPKPNYESRVIRHPSKHSGHLKLQLCTHNGIENVICSKKQGEIYKKTKKLEWGDRCQISELRNS</sequence>
<dbReference type="GO" id="GO:0051536">
    <property type="term" value="F:iron-sulfur cluster binding"/>
    <property type="evidence" value="ECO:0007669"/>
    <property type="project" value="UniProtKB-KW"/>
</dbReference>
<evidence type="ECO:0000313" key="5">
    <source>
        <dbReference type="EMBL" id="RDB35313.1"/>
    </source>
</evidence>
<dbReference type="InterPro" id="IPR015324">
    <property type="entry name" value="Ribosomal_Rsm22-like"/>
</dbReference>
<gene>
    <name evidence="5" type="ORF">DCC88_10735</name>
</gene>
<keyword evidence="4" id="KW-0411">Iron-sulfur</keyword>
<dbReference type="Proteomes" id="UP000253934">
    <property type="component" value="Unassembled WGS sequence"/>
</dbReference>
<dbReference type="GO" id="GO:0008168">
    <property type="term" value="F:methyltransferase activity"/>
    <property type="evidence" value="ECO:0007669"/>
    <property type="project" value="UniProtKB-KW"/>
</dbReference>